<dbReference type="InterPro" id="IPR039776">
    <property type="entry name" value="Pds5"/>
</dbReference>
<evidence type="ECO:0000256" key="4">
    <source>
        <dbReference type="ARBA" id="ARBA00023242"/>
    </source>
</evidence>
<keyword evidence="4" id="KW-0539">Nucleus</keyword>
<comment type="caution">
    <text evidence="7">The sequence shown here is derived from an EMBL/GenBank/DDBJ whole genome shotgun (WGS) entry which is preliminary data.</text>
</comment>
<keyword evidence="3" id="KW-0498">Mitosis</keyword>
<evidence type="ECO:0000256" key="1">
    <source>
        <dbReference type="ARBA" id="ARBA00004123"/>
    </source>
</evidence>
<evidence type="ECO:0000313" key="8">
    <source>
        <dbReference type="Proteomes" id="UP000277300"/>
    </source>
</evidence>
<dbReference type="OrthoDB" id="200660at2759"/>
<dbReference type="GO" id="GO:0006281">
    <property type="term" value="P:DNA repair"/>
    <property type="evidence" value="ECO:0007669"/>
    <property type="project" value="TreeGrafter"/>
</dbReference>
<dbReference type="GO" id="GO:0051301">
    <property type="term" value="P:cell division"/>
    <property type="evidence" value="ECO:0007669"/>
    <property type="project" value="UniProtKB-KW"/>
</dbReference>
<protein>
    <recommendedName>
        <fullName evidence="10">Condensin complex subunit 1 C-terminal domain-containing protein</fullName>
    </recommendedName>
</protein>
<dbReference type="Gene3D" id="1.25.10.10">
    <property type="entry name" value="Leucine-rich Repeat Variant"/>
    <property type="match status" value="1"/>
</dbReference>
<dbReference type="PANTHER" id="PTHR12663">
    <property type="entry name" value="ANDROGEN INDUCED INHIBITOR OF PROLIFERATION AS3 / PDS5-RELATED"/>
    <property type="match status" value="1"/>
</dbReference>
<organism evidence="7 8">
    <name type="scientific">Phytophthora kernoviae</name>
    <dbReference type="NCBI Taxonomy" id="325452"/>
    <lineage>
        <taxon>Eukaryota</taxon>
        <taxon>Sar</taxon>
        <taxon>Stramenopiles</taxon>
        <taxon>Oomycota</taxon>
        <taxon>Peronosporomycetes</taxon>
        <taxon>Peronosporales</taxon>
        <taxon>Peronosporaceae</taxon>
        <taxon>Phytophthora</taxon>
    </lineage>
</organism>
<reference evidence="8 9" key="1">
    <citation type="submission" date="2018-07" db="EMBL/GenBank/DDBJ databases">
        <title>Genome sequencing of oomycete isolates from Chile give support for New Zealand origin for Phytophthora kernoviae and make available the first Nothophytophthora sp. genome.</title>
        <authorList>
            <person name="Studholme D.J."/>
            <person name="Sanfuentes E."/>
            <person name="Panda P."/>
            <person name="Hill R."/>
            <person name="Sambles C."/>
            <person name="Grant M."/>
            <person name="Williams N.M."/>
            <person name="Mcdougal R.L."/>
        </authorList>
    </citation>
    <scope>NUCLEOTIDE SEQUENCE [LARGE SCALE GENOMIC DNA]</scope>
    <source>
        <strain evidence="7">Chile6</strain>
        <strain evidence="6">Chile7</strain>
    </source>
</reference>
<keyword evidence="5" id="KW-0131">Cell cycle</keyword>
<proteinExistence type="predicted"/>
<dbReference type="InterPro" id="IPR016024">
    <property type="entry name" value="ARM-type_fold"/>
</dbReference>
<evidence type="ECO:0000313" key="9">
    <source>
        <dbReference type="Proteomes" id="UP000284657"/>
    </source>
</evidence>
<sequence>MSHFFNNILIDAPGSQRSSELKEHVYTLIYEVHKIDPSLLLYVLPNVCLQLQVDEVATRSEAIGLMGKLFASSHADYGHEFMKNFRDFLGRFRDASKEIRLQIVQISVAIWEHKSELAGLLEKEFILRLSDPEWEVRQLVVHELCDLAANRLDLISEECLRVVGERMKDKKVTLRKETMTGLSQVFSTHISSYWEENDEDKPLVDF</sequence>
<keyword evidence="2" id="KW-0132">Cell division</keyword>
<gene>
    <name evidence="6" type="ORF">BBJ29_008317</name>
    <name evidence="7" type="ORF">BBP00_00008726</name>
</gene>
<evidence type="ECO:0000313" key="7">
    <source>
        <dbReference type="EMBL" id="RLN54919.1"/>
    </source>
</evidence>
<dbReference type="GO" id="GO:0000785">
    <property type="term" value="C:chromatin"/>
    <property type="evidence" value="ECO:0007669"/>
    <property type="project" value="TreeGrafter"/>
</dbReference>
<evidence type="ECO:0008006" key="10">
    <source>
        <dbReference type="Google" id="ProtNLM"/>
    </source>
</evidence>
<dbReference type="SUPFAM" id="SSF48371">
    <property type="entry name" value="ARM repeat"/>
    <property type="match status" value="1"/>
</dbReference>
<dbReference type="EMBL" id="MBDO02000474">
    <property type="protein sequence ID" value="RLN54919.1"/>
    <property type="molecule type" value="Genomic_DNA"/>
</dbReference>
<evidence type="ECO:0000256" key="5">
    <source>
        <dbReference type="ARBA" id="ARBA00023306"/>
    </source>
</evidence>
<dbReference type="InterPro" id="IPR011989">
    <property type="entry name" value="ARM-like"/>
</dbReference>
<dbReference type="Proteomes" id="UP000277300">
    <property type="component" value="Unassembled WGS sequence"/>
</dbReference>
<comment type="subcellular location">
    <subcellularLocation>
        <location evidence="1">Nucleus</location>
    </subcellularLocation>
</comment>
<evidence type="ECO:0000256" key="2">
    <source>
        <dbReference type="ARBA" id="ARBA00022618"/>
    </source>
</evidence>
<dbReference type="AlphaFoldDB" id="A0A3F2REL4"/>
<dbReference type="Pfam" id="PF20168">
    <property type="entry name" value="PDS5"/>
    <property type="match status" value="1"/>
</dbReference>
<dbReference type="PANTHER" id="PTHR12663:SF0">
    <property type="entry name" value="PRECOCIOUS DISSOCIATION OF SISTERS 5, ISOFORM A"/>
    <property type="match status" value="1"/>
</dbReference>
<evidence type="ECO:0000256" key="3">
    <source>
        <dbReference type="ARBA" id="ARBA00022776"/>
    </source>
</evidence>
<dbReference type="GO" id="GO:0007064">
    <property type="term" value="P:mitotic sister chromatid cohesion"/>
    <property type="evidence" value="ECO:0007669"/>
    <property type="project" value="InterPro"/>
</dbReference>
<dbReference type="EMBL" id="MBAD02002550">
    <property type="protein sequence ID" value="RLN46717.1"/>
    <property type="molecule type" value="Genomic_DNA"/>
</dbReference>
<evidence type="ECO:0000313" key="6">
    <source>
        <dbReference type="EMBL" id="RLN46717.1"/>
    </source>
</evidence>
<name>A0A3F2REL4_9STRA</name>
<dbReference type="Proteomes" id="UP000284657">
    <property type="component" value="Unassembled WGS sequence"/>
</dbReference>
<accession>A0A3F2REL4</accession>
<dbReference type="GO" id="GO:0005634">
    <property type="term" value="C:nucleus"/>
    <property type="evidence" value="ECO:0007669"/>
    <property type="project" value="UniProtKB-SubCell"/>
</dbReference>